<evidence type="ECO:0000256" key="2">
    <source>
        <dbReference type="SAM" id="MobiDB-lite"/>
    </source>
</evidence>
<keyword evidence="5" id="KW-1185">Reference proteome</keyword>
<sequence>MNGVRRLLGTTTTVSPPPVPDQADVSPLFVSPSSARAQPEAGPSNGSPSGSPFSSPIMSTAALFLMKDRRKSPKRPSEDKPTYSNHVNGTSSPSSSSPSRISAPLTFSPTSQPLSLSNRKSMGSNGTPDWKRSSTSRNVRDELLISLLSSEAVIDCKDYEILGSEEVEELKREEQVLSARLVAMNKKVALETKIRDAAISLSKVNASHKRMSKQTEEQFEAANRRVEAAQKEQFRVADRVNNVRRRLLEHRSGVLSLSVRSLEKKTASTVPPTSTTRSTTLADDSGYDTPLSPTISVTSSKSKSTNVVSKFDGAHLFAGHANTIVPKRKQPLPAAEELAALEEKLKAATGALTAAGKKQADTARELSLLQLEKEALEMQLQDAGEIVNKLQEQLPKAEDEKQALLDERDRWESERKRWNAEQARWKADQARWRAEQDRWQAEREQWQVRLRELEEKGREKDSNDAADVVRRRAEAESMRLDWQGERARMLREWDAERARLQEAKEAEIARVRQEMDSIRVGDKMAFQSARTELDHGLDVMRELSESHGIVVSRSQESMERYAQAINSHITNLQTKTITAVRERQAEETLRRRMEENVREGLDKREALIKEMEGLRREREEARNAVRELESPHLPALHAPILPSTMMAVPSEYTGDAAQIVAALQPLWFLLPSPEARAAKLAAKNGSPRFRAGSQHAGSLGPSTISDLDVRSLKALYDASYASRATPSFASAPFTIEGFVARVQALMNDDRALIERLLRFATSHDLLKKNAERAQKLAMDGSAALETYQKQVRTLEERNGQLTLRVNELQAEVETLQSTVERVTAAKKELEVHAAEQAQELAQLAEANNALSAKTLSLAEESAAATEAPRRQLDESRRQLKEAEEQLARARQDLQARRDLEDELGELVRVRNGEQSQKAALLDELNELQSQNGSLMARLRAFKT</sequence>
<feature type="domain" description="Up-regulated during septation protein 1" evidence="3">
    <location>
        <begin position="145"/>
        <end position="257"/>
    </location>
</feature>
<proteinExistence type="predicted"/>
<gene>
    <name evidence="4" type="ORF">FISHEDRAFT_35591</name>
</gene>
<feature type="region of interest" description="Disordered" evidence="2">
    <location>
        <begin position="261"/>
        <end position="299"/>
    </location>
</feature>
<feature type="region of interest" description="Disordered" evidence="2">
    <location>
        <begin position="861"/>
        <end position="881"/>
    </location>
</feature>
<protein>
    <recommendedName>
        <fullName evidence="3">Up-regulated during septation protein 1 domain-containing protein</fullName>
    </recommendedName>
</protein>
<feature type="compositionally biased region" description="Low complexity" evidence="2">
    <location>
        <begin position="267"/>
        <end position="280"/>
    </location>
</feature>
<feature type="compositionally biased region" description="Basic and acidic residues" evidence="2">
    <location>
        <begin position="867"/>
        <end position="881"/>
    </location>
</feature>
<evidence type="ECO:0000259" key="3">
    <source>
        <dbReference type="Pfam" id="PF15456"/>
    </source>
</evidence>
<evidence type="ECO:0000313" key="4">
    <source>
        <dbReference type="EMBL" id="KIY52302.1"/>
    </source>
</evidence>
<keyword evidence="1" id="KW-0175">Coiled coil</keyword>
<evidence type="ECO:0000313" key="5">
    <source>
        <dbReference type="Proteomes" id="UP000054144"/>
    </source>
</evidence>
<reference evidence="4 5" key="1">
    <citation type="journal article" date="2015" name="Fungal Genet. Biol.">
        <title>Evolution of novel wood decay mechanisms in Agaricales revealed by the genome sequences of Fistulina hepatica and Cylindrobasidium torrendii.</title>
        <authorList>
            <person name="Floudas D."/>
            <person name="Held B.W."/>
            <person name="Riley R."/>
            <person name="Nagy L.G."/>
            <person name="Koehler G."/>
            <person name="Ransdell A.S."/>
            <person name="Younus H."/>
            <person name="Chow J."/>
            <person name="Chiniquy J."/>
            <person name="Lipzen A."/>
            <person name="Tritt A."/>
            <person name="Sun H."/>
            <person name="Haridas S."/>
            <person name="LaButti K."/>
            <person name="Ohm R.A."/>
            <person name="Kues U."/>
            <person name="Blanchette R.A."/>
            <person name="Grigoriev I.V."/>
            <person name="Minto R.E."/>
            <person name="Hibbett D.S."/>
        </authorList>
    </citation>
    <scope>NUCLEOTIDE SEQUENCE [LARGE SCALE GENOMIC DNA]</scope>
    <source>
        <strain evidence="4 5">ATCC 64428</strain>
    </source>
</reference>
<feature type="coiled-coil region" evidence="1">
    <location>
        <begin position="167"/>
        <end position="232"/>
    </location>
</feature>
<dbReference type="InterPro" id="IPR029191">
    <property type="entry name" value="Uds1"/>
</dbReference>
<name>A0A0D7AL73_9AGAR</name>
<dbReference type="Pfam" id="PF15456">
    <property type="entry name" value="Uds1"/>
    <property type="match status" value="1"/>
</dbReference>
<dbReference type="OrthoDB" id="5569911at2759"/>
<feature type="compositionally biased region" description="Polar residues" evidence="2">
    <location>
        <begin position="105"/>
        <end position="136"/>
    </location>
</feature>
<dbReference type="AlphaFoldDB" id="A0A0D7AL73"/>
<accession>A0A0D7AL73</accession>
<feature type="coiled-coil region" evidence="1">
    <location>
        <begin position="338"/>
        <end position="463"/>
    </location>
</feature>
<feature type="region of interest" description="Disordered" evidence="2">
    <location>
        <begin position="1"/>
        <end position="136"/>
    </location>
</feature>
<feature type="coiled-coil region" evidence="1">
    <location>
        <begin position="590"/>
        <end position="631"/>
    </location>
</feature>
<dbReference type="Proteomes" id="UP000054144">
    <property type="component" value="Unassembled WGS sequence"/>
</dbReference>
<evidence type="ECO:0000256" key="1">
    <source>
        <dbReference type="SAM" id="Coils"/>
    </source>
</evidence>
<organism evidence="4 5">
    <name type="scientific">Fistulina hepatica ATCC 64428</name>
    <dbReference type="NCBI Taxonomy" id="1128425"/>
    <lineage>
        <taxon>Eukaryota</taxon>
        <taxon>Fungi</taxon>
        <taxon>Dikarya</taxon>
        <taxon>Basidiomycota</taxon>
        <taxon>Agaricomycotina</taxon>
        <taxon>Agaricomycetes</taxon>
        <taxon>Agaricomycetidae</taxon>
        <taxon>Agaricales</taxon>
        <taxon>Fistulinaceae</taxon>
        <taxon>Fistulina</taxon>
    </lineage>
</organism>
<feature type="compositionally biased region" description="Low complexity" evidence="2">
    <location>
        <begin position="42"/>
        <end position="56"/>
    </location>
</feature>
<dbReference type="EMBL" id="KN881644">
    <property type="protein sequence ID" value="KIY52302.1"/>
    <property type="molecule type" value="Genomic_DNA"/>
</dbReference>